<evidence type="ECO:0000256" key="3">
    <source>
        <dbReference type="ARBA" id="ARBA00022833"/>
    </source>
</evidence>
<sequence>GLGHLGIQFAAKMGYRAVALSSGPAKREDCMSFGAFAYLDASEVDQSAELQKMGGAKVLMLCAPTANVSGFINGMAYDGTLLVLADTGADTPINLFSLVDKRITIRGWPAGSTQDLEDCLAFAQHFGIKPLVQTFPLSQAQDAYDHRSSARYRAVIMPEM</sequence>
<evidence type="ECO:0000313" key="7">
    <source>
        <dbReference type="Proteomes" id="UP000308730"/>
    </source>
</evidence>
<dbReference type="Proteomes" id="UP000308730">
    <property type="component" value="Unassembled WGS sequence"/>
</dbReference>
<dbReference type="Pfam" id="PF00107">
    <property type="entry name" value="ADH_zinc_N"/>
    <property type="match status" value="1"/>
</dbReference>
<keyword evidence="3" id="KW-0862">Zinc</keyword>
<dbReference type="AlphaFoldDB" id="A0A4S4LPJ6"/>
<feature type="non-terminal residue" evidence="6">
    <location>
        <position position="1"/>
    </location>
</feature>
<comment type="caution">
    <text evidence="6">The sequence shown here is derived from an EMBL/GenBank/DDBJ whole genome shotgun (WGS) entry which is preliminary data.</text>
</comment>
<dbReference type="SUPFAM" id="SSF51735">
    <property type="entry name" value="NAD(P)-binding Rossmann-fold domains"/>
    <property type="match status" value="1"/>
</dbReference>
<dbReference type="GO" id="GO:0046872">
    <property type="term" value="F:metal ion binding"/>
    <property type="evidence" value="ECO:0007669"/>
    <property type="project" value="UniProtKB-KW"/>
</dbReference>
<gene>
    <name evidence="6" type="ORF">EUX98_g9719</name>
</gene>
<comment type="cofactor">
    <cofactor evidence="1">
        <name>Zn(2+)</name>
        <dbReference type="ChEBI" id="CHEBI:29105"/>
    </cofactor>
</comment>
<dbReference type="GO" id="GO:0004022">
    <property type="term" value="F:alcohol dehydrogenase (NAD+) activity"/>
    <property type="evidence" value="ECO:0007669"/>
    <property type="project" value="TreeGrafter"/>
</dbReference>
<keyword evidence="7" id="KW-1185">Reference proteome</keyword>
<keyword evidence="2" id="KW-0479">Metal-binding</keyword>
<proteinExistence type="predicted"/>
<protein>
    <recommendedName>
        <fullName evidence="5">Alcohol dehydrogenase-like C-terminal domain-containing protein</fullName>
    </recommendedName>
</protein>
<dbReference type="Gene3D" id="3.90.180.10">
    <property type="entry name" value="Medium-chain alcohol dehydrogenases, catalytic domain"/>
    <property type="match status" value="1"/>
</dbReference>
<evidence type="ECO:0000259" key="5">
    <source>
        <dbReference type="Pfam" id="PF00107"/>
    </source>
</evidence>
<evidence type="ECO:0000256" key="2">
    <source>
        <dbReference type="ARBA" id="ARBA00022723"/>
    </source>
</evidence>
<evidence type="ECO:0000313" key="6">
    <source>
        <dbReference type="EMBL" id="THH13488.1"/>
    </source>
</evidence>
<feature type="domain" description="Alcohol dehydrogenase-like C-terminal" evidence="5">
    <location>
        <begin position="1"/>
        <end position="123"/>
    </location>
</feature>
<reference evidence="6 7" key="1">
    <citation type="submission" date="2019-02" db="EMBL/GenBank/DDBJ databases">
        <title>Genome sequencing of the rare red list fungi Antrodiella citrinella (Flaviporus citrinellus).</title>
        <authorList>
            <person name="Buettner E."/>
            <person name="Kellner H."/>
        </authorList>
    </citation>
    <scope>NUCLEOTIDE SEQUENCE [LARGE SCALE GENOMIC DNA]</scope>
    <source>
        <strain evidence="6 7">DSM 108506</strain>
    </source>
</reference>
<dbReference type="EMBL" id="SGPM01001063">
    <property type="protein sequence ID" value="THH13488.1"/>
    <property type="molecule type" value="Genomic_DNA"/>
</dbReference>
<dbReference type="InterPro" id="IPR036291">
    <property type="entry name" value="NAD(P)-bd_dom_sf"/>
</dbReference>
<dbReference type="PANTHER" id="PTHR42940">
    <property type="entry name" value="ALCOHOL DEHYDROGENASE 1-RELATED"/>
    <property type="match status" value="1"/>
</dbReference>
<organism evidence="6 7">
    <name type="scientific">Antrodiella citrinella</name>
    <dbReference type="NCBI Taxonomy" id="2447956"/>
    <lineage>
        <taxon>Eukaryota</taxon>
        <taxon>Fungi</taxon>
        <taxon>Dikarya</taxon>
        <taxon>Basidiomycota</taxon>
        <taxon>Agaricomycotina</taxon>
        <taxon>Agaricomycetes</taxon>
        <taxon>Polyporales</taxon>
        <taxon>Steccherinaceae</taxon>
        <taxon>Antrodiella</taxon>
    </lineage>
</organism>
<dbReference type="OrthoDB" id="1560166at2759"/>
<keyword evidence="4" id="KW-0560">Oxidoreductase</keyword>
<dbReference type="InterPro" id="IPR013149">
    <property type="entry name" value="ADH-like_C"/>
</dbReference>
<accession>A0A4S4LPJ6</accession>
<dbReference type="Gene3D" id="3.40.50.720">
    <property type="entry name" value="NAD(P)-binding Rossmann-like Domain"/>
    <property type="match status" value="1"/>
</dbReference>
<evidence type="ECO:0000256" key="1">
    <source>
        <dbReference type="ARBA" id="ARBA00001947"/>
    </source>
</evidence>
<dbReference type="PANTHER" id="PTHR42940:SF7">
    <property type="entry name" value="ALCOHOL DEHYDROGENASE-LIKE N-TERMINAL DOMAIN-CONTAINING PROTEIN"/>
    <property type="match status" value="1"/>
</dbReference>
<dbReference type="GO" id="GO:0005737">
    <property type="term" value="C:cytoplasm"/>
    <property type="evidence" value="ECO:0007669"/>
    <property type="project" value="TreeGrafter"/>
</dbReference>
<evidence type="ECO:0000256" key="4">
    <source>
        <dbReference type="ARBA" id="ARBA00023002"/>
    </source>
</evidence>
<name>A0A4S4LPJ6_9APHY</name>